<dbReference type="Pfam" id="PF13098">
    <property type="entry name" value="Thioredoxin_2"/>
    <property type="match status" value="1"/>
</dbReference>
<sequence>MRFLGFVFAVLMAVSMPAIAVEMGDDGLHKPTWLEDTFKDVREDLATANAQGKRLLIIWEQRGCIYCNKMHNEIFPQPEIDKLLREKFYVVQMNLFGDLEVTDLDGTVLPEREMAGRWGIIFTPTMMFMRDGETDEDLASEFAAATMPGAFGKYTTRHLMEWILQKGYDGDEPFQKYHARMLKEEGIIE</sequence>
<dbReference type="InterPro" id="IPR012336">
    <property type="entry name" value="Thioredoxin-like_fold"/>
</dbReference>
<dbReference type="Proteomes" id="UP000261704">
    <property type="component" value="Chromosome"/>
</dbReference>
<dbReference type="InterPro" id="IPR036249">
    <property type="entry name" value="Thioredoxin-like_sf"/>
</dbReference>
<dbReference type="SUPFAM" id="SSF52833">
    <property type="entry name" value="Thioredoxin-like"/>
    <property type="match status" value="1"/>
</dbReference>
<keyword evidence="1" id="KW-0732">Signal</keyword>
<evidence type="ECO:0000313" key="3">
    <source>
        <dbReference type="EMBL" id="AXX97012.1"/>
    </source>
</evidence>
<dbReference type="OrthoDB" id="9811036at2"/>
<dbReference type="RefSeq" id="WP_118941670.1">
    <property type="nucleotide sequence ID" value="NZ_CP032125.1"/>
</dbReference>
<feature type="signal peptide" evidence="1">
    <location>
        <begin position="1"/>
        <end position="20"/>
    </location>
</feature>
<evidence type="ECO:0000256" key="1">
    <source>
        <dbReference type="SAM" id="SignalP"/>
    </source>
</evidence>
<protein>
    <submittedName>
        <fullName evidence="3">Thioredoxin</fullName>
    </submittedName>
</protein>
<dbReference type="Gene3D" id="3.40.30.10">
    <property type="entry name" value="Glutaredoxin"/>
    <property type="match status" value="1"/>
</dbReference>
<dbReference type="InterPro" id="IPR041737">
    <property type="entry name" value="SoxW"/>
</dbReference>
<feature type="chain" id="PRO_5016939752" evidence="1">
    <location>
        <begin position="21"/>
        <end position="189"/>
    </location>
</feature>
<reference evidence="3 4" key="1">
    <citation type="submission" date="2018-09" db="EMBL/GenBank/DDBJ databases">
        <title>Profundibacter amoris BAR1 gen. nov., sp. nov., a new member of the Roseobacter clade isolated at Lokis Castle Vent Field on the Arctic Mid-Oceanic Ridge.</title>
        <authorList>
            <person name="Le Moine Bauer S."/>
            <person name="Sjoeberg A.G."/>
            <person name="L'Haridon S."/>
            <person name="Stokke R."/>
            <person name="Roalkvam I."/>
            <person name="Steen I.H."/>
            <person name="Dahle H."/>
        </authorList>
    </citation>
    <scope>NUCLEOTIDE SEQUENCE [LARGE SCALE GENOMIC DNA]</scope>
    <source>
        <strain evidence="3 4">BAR1</strain>
    </source>
</reference>
<organism evidence="3 4">
    <name type="scientific">Profundibacter amoris</name>
    <dbReference type="NCBI Taxonomy" id="2171755"/>
    <lineage>
        <taxon>Bacteria</taxon>
        <taxon>Pseudomonadati</taxon>
        <taxon>Pseudomonadota</taxon>
        <taxon>Alphaproteobacteria</taxon>
        <taxon>Rhodobacterales</taxon>
        <taxon>Paracoccaceae</taxon>
        <taxon>Profundibacter</taxon>
    </lineage>
</organism>
<dbReference type="EMBL" id="CP032125">
    <property type="protein sequence ID" value="AXX97012.1"/>
    <property type="molecule type" value="Genomic_DNA"/>
</dbReference>
<accession>A0A347UDT4</accession>
<feature type="domain" description="Thioredoxin-like fold" evidence="2">
    <location>
        <begin position="49"/>
        <end position="133"/>
    </location>
</feature>
<name>A0A347UDT4_9RHOB</name>
<evidence type="ECO:0000259" key="2">
    <source>
        <dbReference type="Pfam" id="PF13098"/>
    </source>
</evidence>
<proteinExistence type="predicted"/>
<gene>
    <name evidence="3" type="ORF">BAR1_03150</name>
</gene>
<dbReference type="KEGG" id="pamo:BAR1_03150"/>
<dbReference type="CDD" id="cd02951">
    <property type="entry name" value="SoxW"/>
    <property type="match status" value="1"/>
</dbReference>
<dbReference type="AlphaFoldDB" id="A0A347UDT4"/>
<keyword evidence="4" id="KW-1185">Reference proteome</keyword>
<evidence type="ECO:0000313" key="4">
    <source>
        <dbReference type="Proteomes" id="UP000261704"/>
    </source>
</evidence>